<dbReference type="SMART" id="SM00398">
    <property type="entry name" value="HMG"/>
    <property type="match status" value="1"/>
</dbReference>
<proteinExistence type="predicted"/>
<accession>A0A9P7BQX2</accession>
<evidence type="ECO:0000313" key="6">
    <source>
        <dbReference type="Proteomes" id="UP000716291"/>
    </source>
</evidence>
<dbReference type="GO" id="GO:0003677">
    <property type="term" value="F:DNA binding"/>
    <property type="evidence" value="ECO:0007669"/>
    <property type="project" value="UniProtKB-UniRule"/>
</dbReference>
<name>A0A9P7BQX2_RHIOR</name>
<sequence>MSTDKSQELRQAIEQLANSLYRFADRLTEKPTETKKKKVEKDPNAPKRNLSSYMLYTQAVRPKVVAEHPDMKAIEIAKFVGEMWNKLSEKEKMPYVKQAQKEKVRFEKENASYKDSLVSGESSTLNKRKEPEEKEEEKKTKKVKKEKKSSDKKSKKNNF</sequence>
<dbReference type="InterPro" id="IPR050342">
    <property type="entry name" value="HMGB"/>
</dbReference>
<evidence type="ECO:0000256" key="3">
    <source>
        <dbReference type="SAM" id="MobiDB-lite"/>
    </source>
</evidence>
<evidence type="ECO:0000256" key="1">
    <source>
        <dbReference type="ARBA" id="ARBA00023125"/>
    </source>
</evidence>
<comment type="caution">
    <text evidence="5">The sequence shown here is derived from an EMBL/GenBank/DDBJ whole genome shotgun (WGS) entry which is preliminary data.</text>
</comment>
<keyword evidence="6" id="KW-1185">Reference proteome</keyword>
<reference evidence="5" key="1">
    <citation type="journal article" date="2020" name="Microb. Genom.">
        <title>Genetic diversity of clinical and environmental Mucorales isolates obtained from an investigation of mucormycosis cases among solid organ transplant recipients.</title>
        <authorList>
            <person name="Nguyen M.H."/>
            <person name="Kaul D."/>
            <person name="Muto C."/>
            <person name="Cheng S.J."/>
            <person name="Richter R.A."/>
            <person name="Bruno V.M."/>
            <person name="Liu G."/>
            <person name="Beyhan S."/>
            <person name="Sundermann A.J."/>
            <person name="Mounaud S."/>
            <person name="Pasculle A.W."/>
            <person name="Nierman W.C."/>
            <person name="Driscoll E."/>
            <person name="Cumbie R."/>
            <person name="Clancy C.J."/>
            <person name="Dupont C.L."/>
        </authorList>
    </citation>
    <scope>NUCLEOTIDE SEQUENCE</scope>
    <source>
        <strain evidence="5">GL11</strain>
    </source>
</reference>
<evidence type="ECO:0000256" key="2">
    <source>
        <dbReference type="PROSITE-ProRule" id="PRU00267"/>
    </source>
</evidence>
<dbReference type="EMBL" id="JAANQT010001185">
    <property type="protein sequence ID" value="KAG1306197.1"/>
    <property type="molecule type" value="Genomic_DNA"/>
</dbReference>
<dbReference type="PANTHER" id="PTHR48112">
    <property type="entry name" value="HIGH MOBILITY GROUP PROTEIN DSP1"/>
    <property type="match status" value="1"/>
</dbReference>
<feature type="compositionally biased region" description="Basic and acidic residues" evidence="3">
    <location>
        <begin position="27"/>
        <end position="45"/>
    </location>
</feature>
<organism evidence="5 6">
    <name type="scientific">Rhizopus oryzae</name>
    <name type="common">Mucormycosis agent</name>
    <name type="synonym">Rhizopus arrhizus var. delemar</name>
    <dbReference type="NCBI Taxonomy" id="64495"/>
    <lineage>
        <taxon>Eukaryota</taxon>
        <taxon>Fungi</taxon>
        <taxon>Fungi incertae sedis</taxon>
        <taxon>Mucoromycota</taxon>
        <taxon>Mucoromycotina</taxon>
        <taxon>Mucoromycetes</taxon>
        <taxon>Mucorales</taxon>
        <taxon>Mucorineae</taxon>
        <taxon>Rhizopodaceae</taxon>
        <taxon>Rhizopus</taxon>
    </lineage>
</organism>
<dbReference type="Gene3D" id="1.10.30.10">
    <property type="entry name" value="High mobility group box domain"/>
    <property type="match status" value="1"/>
</dbReference>
<dbReference type="Proteomes" id="UP000716291">
    <property type="component" value="Unassembled WGS sequence"/>
</dbReference>
<dbReference type="PROSITE" id="PS50118">
    <property type="entry name" value="HMG_BOX_2"/>
    <property type="match status" value="1"/>
</dbReference>
<feature type="region of interest" description="Disordered" evidence="3">
    <location>
        <begin position="107"/>
        <end position="159"/>
    </location>
</feature>
<feature type="DNA-binding region" description="HMG box" evidence="2">
    <location>
        <begin position="46"/>
        <end position="114"/>
    </location>
</feature>
<dbReference type="OrthoDB" id="1919336at2759"/>
<feature type="region of interest" description="Disordered" evidence="3">
    <location>
        <begin position="27"/>
        <end position="50"/>
    </location>
</feature>
<evidence type="ECO:0000259" key="4">
    <source>
        <dbReference type="PROSITE" id="PS50118"/>
    </source>
</evidence>
<gene>
    <name evidence="5" type="ORF">G6F64_007785</name>
</gene>
<dbReference type="AlphaFoldDB" id="A0A9P7BQX2"/>
<feature type="domain" description="HMG box" evidence="4">
    <location>
        <begin position="46"/>
        <end position="114"/>
    </location>
</feature>
<keyword evidence="2" id="KW-0539">Nucleus</keyword>
<dbReference type="InterPro" id="IPR009071">
    <property type="entry name" value="HMG_box_dom"/>
</dbReference>
<dbReference type="InterPro" id="IPR036910">
    <property type="entry name" value="HMG_box_dom_sf"/>
</dbReference>
<dbReference type="SUPFAM" id="SSF47095">
    <property type="entry name" value="HMG-box"/>
    <property type="match status" value="1"/>
</dbReference>
<dbReference type="PANTHER" id="PTHR48112:SF22">
    <property type="entry name" value="MITOCHONDRIAL TRANSCRIPTION FACTOR A, ISOFORM B"/>
    <property type="match status" value="1"/>
</dbReference>
<keyword evidence="1 2" id="KW-0238">DNA-binding</keyword>
<dbReference type="Pfam" id="PF00505">
    <property type="entry name" value="HMG_box"/>
    <property type="match status" value="1"/>
</dbReference>
<dbReference type="GO" id="GO:0005634">
    <property type="term" value="C:nucleus"/>
    <property type="evidence" value="ECO:0007669"/>
    <property type="project" value="UniProtKB-UniRule"/>
</dbReference>
<protein>
    <recommendedName>
        <fullName evidence="4">HMG box domain-containing protein</fullName>
    </recommendedName>
</protein>
<dbReference type="PRINTS" id="PR00886">
    <property type="entry name" value="HIGHMOBLTY12"/>
</dbReference>
<feature type="compositionally biased region" description="Basic and acidic residues" evidence="3">
    <location>
        <begin position="127"/>
        <end position="139"/>
    </location>
</feature>
<evidence type="ECO:0000313" key="5">
    <source>
        <dbReference type="EMBL" id="KAG1306197.1"/>
    </source>
</evidence>